<dbReference type="PANTHER" id="PTHR43718:SF2">
    <property type="entry name" value="LON PROTEASE HOMOLOG, MITOCHONDRIAL"/>
    <property type="match status" value="1"/>
</dbReference>
<dbReference type="PROSITE" id="PS51786">
    <property type="entry name" value="LON_PROTEOLYTIC"/>
    <property type="match status" value="1"/>
</dbReference>
<keyword evidence="16" id="KW-1185">Reference proteome</keyword>
<dbReference type="Pfam" id="PF00004">
    <property type="entry name" value="AAA"/>
    <property type="match status" value="1"/>
</dbReference>
<dbReference type="Gene3D" id="2.30.130.40">
    <property type="entry name" value="LON domain-like"/>
    <property type="match status" value="1"/>
</dbReference>
<dbReference type="SUPFAM" id="SSF54211">
    <property type="entry name" value="Ribosomal protein S5 domain 2-like"/>
    <property type="match status" value="1"/>
</dbReference>
<dbReference type="EC" id="3.4.21.53" evidence="9 10"/>
<evidence type="ECO:0000256" key="4">
    <source>
        <dbReference type="ARBA" id="ARBA00022741"/>
    </source>
</evidence>
<evidence type="ECO:0000256" key="2">
    <source>
        <dbReference type="ARBA" id="ARBA00022490"/>
    </source>
</evidence>
<dbReference type="Proteomes" id="UP000700059">
    <property type="component" value="Unassembled WGS sequence"/>
</dbReference>
<dbReference type="PRINTS" id="PR00830">
    <property type="entry name" value="ENDOLAPTASE"/>
</dbReference>
<evidence type="ECO:0000256" key="7">
    <source>
        <dbReference type="ARBA" id="ARBA00022840"/>
    </source>
</evidence>
<keyword evidence="6 9" id="KW-0720">Serine protease</keyword>
<dbReference type="PIRSF" id="PIRSF001174">
    <property type="entry name" value="Lon_proteas"/>
    <property type="match status" value="1"/>
</dbReference>
<dbReference type="SUPFAM" id="SSF52540">
    <property type="entry name" value="P-loop containing nucleoside triphosphate hydrolases"/>
    <property type="match status" value="1"/>
</dbReference>
<dbReference type="Pfam" id="PF05362">
    <property type="entry name" value="Lon_C"/>
    <property type="match status" value="2"/>
</dbReference>
<evidence type="ECO:0000259" key="13">
    <source>
        <dbReference type="PROSITE" id="PS51786"/>
    </source>
</evidence>
<feature type="domain" description="Lon proteolytic" evidence="13">
    <location>
        <begin position="614"/>
        <end position="816"/>
    </location>
</feature>
<dbReference type="CDD" id="cd19500">
    <property type="entry name" value="RecA-like_Lon"/>
    <property type="match status" value="1"/>
</dbReference>
<proteinExistence type="evidence at transcript level"/>
<dbReference type="InterPro" id="IPR015947">
    <property type="entry name" value="PUA-like_sf"/>
</dbReference>
<dbReference type="GO" id="GO:0004252">
    <property type="term" value="F:serine-type endopeptidase activity"/>
    <property type="evidence" value="ECO:0007669"/>
    <property type="project" value="UniProtKB-EC"/>
</dbReference>
<evidence type="ECO:0000313" key="15">
    <source>
        <dbReference type="EMBL" id="MBX7491126.1"/>
    </source>
</evidence>
<dbReference type="InterPro" id="IPR014721">
    <property type="entry name" value="Ribsml_uS5_D2-typ_fold_subgr"/>
</dbReference>
<dbReference type="Gene3D" id="1.10.8.60">
    <property type="match status" value="1"/>
</dbReference>
<evidence type="ECO:0000313" key="16">
    <source>
        <dbReference type="Proteomes" id="UP000700059"/>
    </source>
</evidence>
<evidence type="ECO:0000256" key="11">
    <source>
        <dbReference type="PROSITE-ProRule" id="PRU01122"/>
    </source>
</evidence>
<dbReference type="HAMAP" id="MF_01973">
    <property type="entry name" value="lon_bact"/>
    <property type="match status" value="1"/>
</dbReference>
<evidence type="ECO:0000259" key="14">
    <source>
        <dbReference type="PROSITE" id="PS51787"/>
    </source>
</evidence>
<dbReference type="InterPro" id="IPR046336">
    <property type="entry name" value="Lon_prtase_N_sf"/>
</dbReference>
<comment type="induction">
    <text evidence="9">By heat shock.</text>
</comment>
<reference evidence="15 16" key="1">
    <citation type="submission" date="2021-08" db="EMBL/GenBank/DDBJ databases">
        <title>Helicobacter spp. isolated from feces of Anatolian Ground Squirrel (Spermophilus xanthoprymnus) in Turkey.</title>
        <authorList>
            <person name="Aydin F."/>
            <person name="Abay S."/>
            <person name="Kayman T."/>
            <person name="Karakaya E."/>
            <person name="Saticioglu I.B."/>
        </authorList>
    </citation>
    <scope>NUCLEOTIDE SEQUENCE [LARGE SCALE GENOMIC DNA]</scope>
    <source>
        <strain evidence="15 16">Faydin-H70</strain>
    </source>
</reference>
<evidence type="ECO:0000256" key="12">
    <source>
        <dbReference type="RuleBase" id="RU000591"/>
    </source>
</evidence>
<dbReference type="InterPro" id="IPR003593">
    <property type="entry name" value="AAA+_ATPase"/>
</dbReference>
<dbReference type="PANTHER" id="PTHR43718">
    <property type="entry name" value="LON PROTEASE"/>
    <property type="match status" value="1"/>
</dbReference>
<dbReference type="EMBL" id="JAIGYQ010000008">
    <property type="protein sequence ID" value="MBX7491126.1"/>
    <property type="molecule type" value="Genomic_DNA"/>
</dbReference>
<accession>A0ABS7JNY7</accession>
<dbReference type="Gene3D" id="3.30.230.10">
    <property type="match status" value="1"/>
</dbReference>
<feature type="binding site" evidence="9">
    <location>
        <begin position="370"/>
        <end position="377"/>
    </location>
    <ligand>
        <name>ATP</name>
        <dbReference type="ChEBI" id="CHEBI:30616"/>
    </ligand>
</feature>
<evidence type="ECO:0000256" key="1">
    <source>
        <dbReference type="ARBA" id="ARBA00004496"/>
    </source>
</evidence>
<dbReference type="InterPro" id="IPR020568">
    <property type="entry name" value="Ribosomal_Su5_D2-typ_SF"/>
</dbReference>
<dbReference type="Pfam" id="PF02190">
    <property type="entry name" value="LON_substr_bdg"/>
    <property type="match status" value="1"/>
</dbReference>
<keyword evidence="8 9" id="KW-0346">Stress response</keyword>
<dbReference type="InterPro" id="IPR027543">
    <property type="entry name" value="Lon_bac"/>
</dbReference>
<gene>
    <name evidence="9 15" type="primary">lon</name>
    <name evidence="15" type="ORF">K4G57_06585</name>
</gene>
<dbReference type="SUPFAM" id="SSF88697">
    <property type="entry name" value="PUA domain-like"/>
    <property type="match status" value="1"/>
</dbReference>
<comment type="catalytic activity">
    <reaction evidence="9 10 11">
        <text>Hydrolysis of proteins in presence of ATP.</text>
        <dbReference type="EC" id="3.4.21.53"/>
    </reaction>
</comment>
<evidence type="ECO:0000256" key="8">
    <source>
        <dbReference type="ARBA" id="ARBA00023016"/>
    </source>
</evidence>
<dbReference type="PROSITE" id="PS01046">
    <property type="entry name" value="LON_SER"/>
    <property type="match status" value="1"/>
</dbReference>
<name>A0ABS7JNY7_9HELI</name>
<dbReference type="SMART" id="SM00464">
    <property type="entry name" value="LON"/>
    <property type="match status" value="1"/>
</dbReference>
<evidence type="ECO:0000256" key="10">
    <source>
        <dbReference type="PIRNR" id="PIRNR001174"/>
    </source>
</evidence>
<keyword evidence="5 9" id="KW-0378">Hydrolase</keyword>
<dbReference type="InterPro" id="IPR004815">
    <property type="entry name" value="Lon_bac/euk-typ"/>
</dbReference>
<dbReference type="InterPro" id="IPR027065">
    <property type="entry name" value="Lon_Prtase"/>
</dbReference>
<evidence type="ECO:0000256" key="3">
    <source>
        <dbReference type="ARBA" id="ARBA00022670"/>
    </source>
</evidence>
<evidence type="ECO:0000256" key="9">
    <source>
        <dbReference type="HAMAP-Rule" id="MF_01973"/>
    </source>
</evidence>
<dbReference type="Pfam" id="PF22667">
    <property type="entry name" value="Lon_lid"/>
    <property type="match status" value="1"/>
</dbReference>
<dbReference type="InterPro" id="IPR008268">
    <property type="entry name" value="Peptidase_S16_AS"/>
</dbReference>
<evidence type="ECO:0000256" key="5">
    <source>
        <dbReference type="ARBA" id="ARBA00022801"/>
    </source>
</evidence>
<comment type="subunit">
    <text evidence="9 10">Homohexamer. Organized in a ring with a central cavity.</text>
</comment>
<dbReference type="Gene3D" id="1.20.58.1480">
    <property type="match status" value="1"/>
</dbReference>
<dbReference type="InterPro" id="IPR008269">
    <property type="entry name" value="Lon_proteolytic"/>
</dbReference>
<keyword evidence="4 9" id="KW-0547">Nucleotide-binding</keyword>
<dbReference type="Gene3D" id="3.40.50.300">
    <property type="entry name" value="P-loop containing nucleotide triphosphate hydrolases"/>
    <property type="match status" value="1"/>
</dbReference>
<dbReference type="PROSITE" id="PS51787">
    <property type="entry name" value="LON_N"/>
    <property type="match status" value="1"/>
</dbReference>
<dbReference type="RefSeq" id="WP_221532387.1">
    <property type="nucleotide sequence ID" value="NZ_JAIGYP010000008.1"/>
</dbReference>
<dbReference type="InterPro" id="IPR003959">
    <property type="entry name" value="ATPase_AAA_core"/>
</dbReference>
<keyword evidence="7 9" id="KW-0067">ATP-binding</keyword>
<comment type="subcellular location">
    <subcellularLocation>
        <location evidence="1 9 10">Cytoplasm</location>
    </subcellularLocation>
</comment>
<evidence type="ECO:0000256" key="6">
    <source>
        <dbReference type="ARBA" id="ARBA00022825"/>
    </source>
</evidence>
<comment type="similarity">
    <text evidence="9 10 11 12">Belongs to the peptidase S16 family.</text>
</comment>
<feature type="active site" evidence="9 11">
    <location>
        <position position="765"/>
    </location>
</feature>
<dbReference type="InterPro" id="IPR027417">
    <property type="entry name" value="P-loop_NTPase"/>
</dbReference>
<feature type="active site" evidence="9 11">
    <location>
        <position position="722"/>
    </location>
</feature>
<dbReference type="InterPro" id="IPR003111">
    <property type="entry name" value="Lon_prtase_N"/>
</dbReference>
<keyword evidence="2 9" id="KW-0963">Cytoplasm</keyword>
<organism evidence="15 16">
    <name type="scientific">Helicobacter turcicus</name>
    <dbReference type="NCBI Taxonomy" id="2867412"/>
    <lineage>
        <taxon>Bacteria</taxon>
        <taxon>Pseudomonadati</taxon>
        <taxon>Campylobacterota</taxon>
        <taxon>Epsilonproteobacteria</taxon>
        <taxon>Campylobacterales</taxon>
        <taxon>Helicobacteraceae</taxon>
        <taxon>Helicobacter</taxon>
    </lineage>
</organism>
<feature type="domain" description="Lon N-terminal" evidence="14">
    <location>
        <begin position="13"/>
        <end position="203"/>
    </location>
</feature>
<dbReference type="SMART" id="SM00382">
    <property type="entry name" value="AAA"/>
    <property type="match status" value="1"/>
</dbReference>
<sequence length="816" mass="91882">MQLTRYGEFPKDLPVIVDEDMLLYPFMIAPLFISNEDNLKAIDLAMEGKDKLIFIAPSKSNDEDTLDFYDIGVIGTIMRRVALPEGRIKILFQGLSRGSILQIKSTNPNIASVAPIISLPYDAVRIEAILAVLKENLRTLYSISQHFPQDLLKSINETSDPNRAADLISSAIRLKKDQAYKIFKEENPEERLLSLIEITMEEIRAQQIQKEIKNKVNSQMEKANKEYFLKEQLKQIQKELGGDSKKDSEIEEYRQKLESLKSAMPKDAYKEVQKQINKLSRMHQDSADANLLQNYLEVVLEIPFNAYAKKDLEISEVEKQLSKDHYALEKPKERILEYFAVRKLLEIRKTKAESHLDSTEAKGTILCFYGPPGVGKTSLANSIATALKRKLVRIALGGLEDVSELRGHRRTYIGAMPGRIVQGLIEAKEMNPVVVLDEIDKIRNSFRGDPSSVLLEILDPEQNKEFRDYYTNFDLDLSQVIFVATANDISAIPAPLRDRMEFININSYTPNQKEQIAKKYLIPQELKKHGLLVSEVSFSPSAIKMLIEKYTREAGVRSLRRKIAEILRKVSKQILQSAQKNVESKNTKKISITPKTLPSYLDKIVFEFENVSKNAEVGLVNGLAWTSVGGDVLKIEALKIRGKGSLHLTGNLGDVMKESAKIAHSYVKFLIDTGVLKINPKLIPLTPKEKEEHLEPSPSEIYNRFDIHLHVPEGATPKDGPSAGIAIASALASLLTNKKARCDVAMTGELTLRGKVLPIGGLQEKLIAAYKSGIQEVLIPKKNFERDLNEIPQEVRDGLKIHPISDFKEVLAVILR</sequence>
<dbReference type="Gene3D" id="1.20.5.5270">
    <property type="match status" value="1"/>
</dbReference>
<dbReference type="InterPro" id="IPR054594">
    <property type="entry name" value="Lon_lid"/>
</dbReference>
<dbReference type="NCBIfam" id="TIGR00763">
    <property type="entry name" value="lon"/>
    <property type="match status" value="1"/>
</dbReference>
<keyword evidence="3 9" id="KW-0645">Protease</keyword>
<comment type="caution">
    <text evidence="15">The sequence shown here is derived from an EMBL/GenBank/DDBJ whole genome shotgun (WGS) entry which is preliminary data.</text>
</comment>
<comment type="function">
    <text evidence="9">ATP-dependent serine protease that mediates the selective degradation of mutant and abnormal proteins as well as certain short-lived regulatory proteins. Required for cellular homeostasis and for survival from DNA damage and developmental changes induced by stress. Degrades polypeptides processively to yield small peptide fragments that are 5 to 10 amino acids long. Binds to DNA in a double-stranded, site-specific manner.</text>
</comment>
<protein>
    <recommendedName>
        <fullName evidence="9 10">Lon protease</fullName>
        <ecNumber evidence="9 10">3.4.21.53</ecNumber>
    </recommendedName>
    <alternativeName>
        <fullName evidence="9">ATP-dependent protease La</fullName>
    </alternativeName>
</protein>